<feature type="transmembrane region" description="Helical" evidence="6">
    <location>
        <begin position="209"/>
        <end position="235"/>
    </location>
</feature>
<evidence type="ECO:0000256" key="5">
    <source>
        <dbReference type="ARBA" id="ARBA00023136"/>
    </source>
</evidence>
<dbReference type="PANTHER" id="PTHR10283">
    <property type="entry name" value="SOLUTE CARRIER FAMILY 13 MEMBER"/>
    <property type="match status" value="1"/>
</dbReference>
<organism evidence="8 9">
    <name type="scientific">Hungatella hathewayi</name>
    <dbReference type="NCBI Taxonomy" id="154046"/>
    <lineage>
        <taxon>Bacteria</taxon>
        <taxon>Bacillati</taxon>
        <taxon>Bacillota</taxon>
        <taxon>Clostridia</taxon>
        <taxon>Lachnospirales</taxon>
        <taxon>Lachnospiraceae</taxon>
        <taxon>Hungatella</taxon>
    </lineage>
</organism>
<comment type="subcellular location">
    <subcellularLocation>
        <location evidence="1">Membrane</location>
        <topology evidence="1">Multi-pass membrane protein</topology>
    </subcellularLocation>
</comment>
<feature type="transmembrane region" description="Helical" evidence="6">
    <location>
        <begin position="265"/>
        <end position="282"/>
    </location>
</feature>
<evidence type="ECO:0000313" key="9">
    <source>
        <dbReference type="Proteomes" id="UP000095651"/>
    </source>
</evidence>
<feature type="transmembrane region" description="Helical" evidence="6">
    <location>
        <begin position="7"/>
        <end position="27"/>
    </location>
</feature>
<feature type="transmembrane region" description="Helical" evidence="6">
    <location>
        <begin position="323"/>
        <end position="345"/>
    </location>
</feature>
<evidence type="ECO:0000259" key="7">
    <source>
        <dbReference type="Pfam" id="PF03600"/>
    </source>
</evidence>
<feature type="domain" description="Citrate transporter-like" evidence="7">
    <location>
        <begin position="47"/>
        <end position="411"/>
    </location>
</feature>
<name>A0A174G241_9FIRM</name>
<dbReference type="GO" id="GO:0022857">
    <property type="term" value="F:transmembrane transporter activity"/>
    <property type="evidence" value="ECO:0007669"/>
    <property type="project" value="TreeGrafter"/>
</dbReference>
<sequence length="478" mass="52177">MKSGVKYYIHCIIGILIMLVFRFISPFGPVTEVGVKVLGVFLGTMYLWTFVDTLWPSLFGVLMLGFTGFGSFNGLLSSTFGNPIVIMLFFVIMLTGAITEEGICEYISRWFITRRINNGRPWVFTAMLLLGVYLLSVLTAPSPTIFIFWPILYSLFAVIGYKEGDRYVTLMLISVVMAASFGFATTPFKGALPGLLGNYAKVTGTAIEYLPYMVTAAAISLTALAAILLLMRFVLKPDVTPLKQIDARLFDKNPLPPMNLRQKSLSFALLFFIIWVLAPSLLPEGALQQLLKDTQNAIPVFIVTVCCLIHVDKKPLVNFKTIVSKYMIWSVVLIVGSALTIGNALTDEATGITVLLKQILTPVFEGQSPLVFTITIVVIACVLTNICNNMVVGMLLIPIIHVFSQQIGAGSAAIACLSMYMVCIAVVTPAASTTSAILHGNTKWLKIGDIYKYGILMSIISLIAVLAVGLPIANIFFS</sequence>
<proteinExistence type="predicted"/>
<dbReference type="AlphaFoldDB" id="A0A174G241"/>
<feature type="transmembrane region" description="Helical" evidence="6">
    <location>
        <begin position="370"/>
        <end position="397"/>
    </location>
</feature>
<dbReference type="GO" id="GO:0005886">
    <property type="term" value="C:plasma membrane"/>
    <property type="evidence" value="ECO:0007669"/>
    <property type="project" value="TreeGrafter"/>
</dbReference>
<feature type="transmembrane region" description="Helical" evidence="6">
    <location>
        <begin position="33"/>
        <end position="51"/>
    </location>
</feature>
<feature type="transmembrane region" description="Helical" evidence="6">
    <location>
        <begin position="144"/>
        <end position="161"/>
    </location>
</feature>
<accession>A0A174G241</accession>
<keyword evidence="2" id="KW-0813">Transport</keyword>
<dbReference type="RefSeq" id="WP_055656681.1">
    <property type="nucleotide sequence ID" value="NZ_CABIXC010000008.1"/>
</dbReference>
<keyword evidence="5 6" id="KW-0472">Membrane</keyword>
<feature type="transmembrane region" description="Helical" evidence="6">
    <location>
        <begin position="82"/>
        <end position="100"/>
    </location>
</feature>
<dbReference type="InterPro" id="IPR004680">
    <property type="entry name" value="Cit_transptr-like_dom"/>
</dbReference>
<feature type="transmembrane region" description="Helical" evidence="6">
    <location>
        <begin position="409"/>
        <end position="430"/>
    </location>
</feature>
<gene>
    <name evidence="8" type="primary">CitT_3</name>
    <name evidence="8" type="ORF">ERS852407_03210</name>
</gene>
<feature type="transmembrane region" description="Helical" evidence="6">
    <location>
        <begin position="168"/>
        <end position="189"/>
    </location>
</feature>
<evidence type="ECO:0000256" key="6">
    <source>
        <dbReference type="SAM" id="Phobius"/>
    </source>
</evidence>
<feature type="transmembrane region" description="Helical" evidence="6">
    <location>
        <begin position="121"/>
        <end position="138"/>
    </location>
</feature>
<keyword evidence="3 6" id="KW-0812">Transmembrane</keyword>
<evidence type="ECO:0000313" key="8">
    <source>
        <dbReference type="EMBL" id="CUO56544.1"/>
    </source>
</evidence>
<evidence type="ECO:0000256" key="3">
    <source>
        <dbReference type="ARBA" id="ARBA00022692"/>
    </source>
</evidence>
<evidence type="ECO:0000256" key="4">
    <source>
        <dbReference type="ARBA" id="ARBA00022989"/>
    </source>
</evidence>
<keyword evidence="4 6" id="KW-1133">Transmembrane helix</keyword>
<feature type="transmembrane region" description="Helical" evidence="6">
    <location>
        <begin position="450"/>
        <end position="477"/>
    </location>
</feature>
<dbReference type="Pfam" id="PF03600">
    <property type="entry name" value="CitMHS"/>
    <property type="match status" value="1"/>
</dbReference>
<dbReference type="PANTHER" id="PTHR10283:SF125">
    <property type="entry name" value="MG(2+)_CITRATE COMPLEX SECONDARY TRANSPORTER"/>
    <property type="match status" value="1"/>
</dbReference>
<feature type="transmembrane region" description="Helical" evidence="6">
    <location>
        <begin position="294"/>
        <end position="311"/>
    </location>
</feature>
<dbReference type="EMBL" id="CYZE01000008">
    <property type="protein sequence ID" value="CUO56544.1"/>
    <property type="molecule type" value="Genomic_DNA"/>
</dbReference>
<dbReference type="Proteomes" id="UP000095651">
    <property type="component" value="Unassembled WGS sequence"/>
</dbReference>
<evidence type="ECO:0000256" key="2">
    <source>
        <dbReference type="ARBA" id="ARBA00022448"/>
    </source>
</evidence>
<reference evidence="8 9" key="1">
    <citation type="submission" date="2015-09" db="EMBL/GenBank/DDBJ databases">
        <authorList>
            <consortium name="Pathogen Informatics"/>
        </authorList>
    </citation>
    <scope>NUCLEOTIDE SEQUENCE [LARGE SCALE GENOMIC DNA]</scope>
    <source>
        <strain evidence="8 9">2789STDY5608850</strain>
    </source>
</reference>
<protein>
    <submittedName>
        <fullName evidence="8">Di-and tricarboxylate transporter</fullName>
    </submittedName>
</protein>
<evidence type="ECO:0000256" key="1">
    <source>
        <dbReference type="ARBA" id="ARBA00004141"/>
    </source>
</evidence>
<feature type="transmembrane region" description="Helical" evidence="6">
    <location>
        <begin position="58"/>
        <end position="76"/>
    </location>
</feature>